<dbReference type="GO" id="GO:0017116">
    <property type="term" value="F:single-stranded DNA helicase activity"/>
    <property type="evidence" value="ECO:0007669"/>
    <property type="project" value="TreeGrafter"/>
</dbReference>
<feature type="compositionally biased region" description="Acidic residues" evidence="3">
    <location>
        <begin position="937"/>
        <end position="955"/>
    </location>
</feature>
<dbReference type="AlphaFoldDB" id="A0A0L0HCV8"/>
<dbReference type="PANTHER" id="PTHR11630:SF75">
    <property type="entry name" value="MINICHROMOSOME MAINTENANCE DOMAIN-CONTAINING PROTEIN 2"/>
    <property type="match status" value="1"/>
</dbReference>
<name>A0A0L0HCV8_SPIPD</name>
<dbReference type="InterPro" id="IPR027417">
    <property type="entry name" value="P-loop_NTPase"/>
</dbReference>
<feature type="region of interest" description="Disordered" evidence="3">
    <location>
        <begin position="925"/>
        <end position="955"/>
    </location>
</feature>
<dbReference type="GO" id="GO:0003677">
    <property type="term" value="F:DNA binding"/>
    <property type="evidence" value="ECO:0007669"/>
    <property type="project" value="InterPro"/>
</dbReference>
<dbReference type="OrthoDB" id="2015372at2759"/>
<evidence type="ECO:0000256" key="3">
    <source>
        <dbReference type="SAM" id="MobiDB-lite"/>
    </source>
</evidence>
<evidence type="ECO:0000313" key="6">
    <source>
        <dbReference type="Proteomes" id="UP000053201"/>
    </source>
</evidence>
<dbReference type="GO" id="GO:0005634">
    <property type="term" value="C:nucleus"/>
    <property type="evidence" value="ECO:0007669"/>
    <property type="project" value="TreeGrafter"/>
</dbReference>
<dbReference type="InterPro" id="IPR001208">
    <property type="entry name" value="MCM_dom"/>
</dbReference>
<evidence type="ECO:0000256" key="1">
    <source>
        <dbReference type="ARBA" id="ARBA00022741"/>
    </source>
</evidence>
<feature type="region of interest" description="Disordered" evidence="3">
    <location>
        <begin position="137"/>
        <end position="160"/>
    </location>
</feature>
<protein>
    <recommendedName>
        <fullName evidence="4">MCM C-terminal AAA(+) ATPase domain-containing protein</fullName>
    </recommendedName>
</protein>
<dbReference type="EMBL" id="KQ257459">
    <property type="protein sequence ID" value="KNC98826.1"/>
    <property type="molecule type" value="Genomic_DNA"/>
</dbReference>
<dbReference type="GO" id="GO:0005524">
    <property type="term" value="F:ATP binding"/>
    <property type="evidence" value="ECO:0007669"/>
    <property type="project" value="UniProtKB-KW"/>
</dbReference>
<keyword evidence="6" id="KW-1185">Reference proteome</keyword>
<evidence type="ECO:0000256" key="2">
    <source>
        <dbReference type="ARBA" id="ARBA00022840"/>
    </source>
</evidence>
<dbReference type="eggNOG" id="ENOG502SGBK">
    <property type="taxonomic scope" value="Eukaryota"/>
</dbReference>
<dbReference type="Proteomes" id="UP000053201">
    <property type="component" value="Unassembled WGS sequence"/>
</dbReference>
<dbReference type="VEuPathDB" id="FungiDB:SPPG_05803"/>
<dbReference type="STRING" id="645134.A0A0L0HCV8"/>
<feature type="compositionally biased region" description="Low complexity" evidence="3">
    <location>
        <begin position="137"/>
        <end position="152"/>
    </location>
</feature>
<dbReference type="InterPro" id="IPR031327">
    <property type="entry name" value="MCM"/>
</dbReference>
<feature type="compositionally biased region" description="Basic and acidic residues" evidence="3">
    <location>
        <begin position="926"/>
        <end position="936"/>
    </location>
</feature>
<accession>A0A0L0HCV8</accession>
<evidence type="ECO:0000313" key="5">
    <source>
        <dbReference type="EMBL" id="KNC98826.1"/>
    </source>
</evidence>
<keyword evidence="2" id="KW-0067">ATP-binding</keyword>
<dbReference type="RefSeq" id="XP_016606866.1">
    <property type="nucleotide sequence ID" value="XM_016754012.1"/>
</dbReference>
<dbReference type="GO" id="GO:0000727">
    <property type="term" value="P:double-strand break repair via break-induced replication"/>
    <property type="evidence" value="ECO:0007669"/>
    <property type="project" value="TreeGrafter"/>
</dbReference>
<feature type="region of interest" description="Disordered" evidence="3">
    <location>
        <begin position="78"/>
        <end position="122"/>
    </location>
</feature>
<feature type="domain" description="MCM C-terminal AAA(+) ATPase" evidence="4">
    <location>
        <begin position="568"/>
        <end position="787"/>
    </location>
</feature>
<organism evidence="5 6">
    <name type="scientific">Spizellomyces punctatus (strain DAOM BR117)</name>
    <dbReference type="NCBI Taxonomy" id="645134"/>
    <lineage>
        <taxon>Eukaryota</taxon>
        <taxon>Fungi</taxon>
        <taxon>Fungi incertae sedis</taxon>
        <taxon>Chytridiomycota</taxon>
        <taxon>Chytridiomycota incertae sedis</taxon>
        <taxon>Chytridiomycetes</taxon>
        <taxon>Spizellomycetales</taxon>
        <taxon>Spizellomycetaceae</taxon>
        <taxon>Spizellomyces</taxon>
    </lineage>
</organism>
<reference evidence="5 6" key="1">
    <citation type="submission" date="2009-08" db="EMBL/GenBank/DDBJ databases">
        <title>The Genome Sequence of Spizellomyces punctatus strain DAOM BR117.</title>
        <authorList>
            <consortium name="The Broad Institute Genome Sequencing Platform"/>
            <person name="Russ C."/>
            <person name="Cuomo C."/>
            <person name="Shea T."/>
            <person name="Young S.K."/>
            <person name="Zeng Q."/>
            <person name="Koehrsen M."/>
            <person name="Haas B."/>
            <person name="Borodovsky M."/>
            <person name="Guigo R."/>
            <person name="Alvarado L."/>
            <person name="Berlin A."/>
            <person name="Bochicchio J."/>
            <person name="Borenstein D."/>
            <person name="Chapman S."/>
            <person name="Chen Z."/>
            <person name="Engels R."/>
            <person name="Freedman E."/>
            <person name="Gellesch M."/>
            <person name="Goldberg J."/>
            <person name="Griggs A."/>
            <person name="Gujja S."/>
            <person name="Heiman D."/>
            <person name="Hepburn T."/>
            <person name="Howarth C."/>
            <person name="Jen D."/>
            <person name="Larson L."/>
            <person name="Lewis B."/>
            <person name="Mehta T."/>
            <person name="Park D."/>
            <person name="Pearson M."/>
            <person name="Roberts A."/>
            <person name="Saif S."/>
            <person name="Shenoy N."/>
            <person name="Sisk P."/>
            <person name="Stolte C."/>
            <person name="Sykes S."/>
            <person name="Thomson T."/>
            <person name="Walk T."/>
            <person name="White J."/>
            <person name="Yandava C."/>
            <person name="Burger G."/>
            <person name="Gray M.W."/>
            <person name="Holland P.W.H."/>
            <person name="King N."/>
            <person name="Lang F.B.F."/>
            <person name="Roger A.J."/>
            <person name="Ruiz-Trillo I."/>
            <person name="Lander E."/>
            <person name="Nusbaum C."/>
        </authorList>
    </citation>
    <scope>NUCLEOTIDE SEQUENCE [LARGE SCALE GENOMIC DNA]</scope>
    <source>
        <strain evidence="5 6">DAOM BR117</strain>
    </source>
</reference>
<keyword evidence="1" id="KW-0547">Nucleotide-binding</keyword>
<proteinExistence type="predicted"/>
<evidence type="ECO:0000259" key="4">
    <source>
        <dbReference type="Pfam" id="PF00493"/>
    </source>
</evidence>
<sequence length="987" mass="110227">MAKDEDPALTIDAPANADRISNAFPTVDEQRIRNSLKDRFAFSKKACCSWNFGDFGDASSPNYLKGQFQENNSQAFYSSVNPNLPVQPGSGSSRQPTLPQQQCTEHNSYRSSSSQLQAPPTPVFRPAVFLNSSCSTPVSSTGSRVSDSRSSTPCPAKSPSLQLATSLFSPPIRGPEDENFISGPDDLESVSAPETEPVKISDNTMSRHYGYAEEYMPDSANRSTRERIIEYIQLYHIKDIMKAIFDAQRVKAQRTSTKERYCVILHIDPAVLLDYDENIGNELIRGLAENLKEDFASACFWHIEKATRAQSTLFPEHVRAAIRLAYLPAIPELHFYNLREVFNHSRGELCKVTKQNLVAIRGIVSCLHLPFHTIYSQTYGCLNPKCRNRNTMYVAINNRVHRVVKRAEDGTCLHTTTSATVHDVDLNCSHCGDIMLDMAADRVTTVRQKGQMLNICADGCFSNEVTFDLEDDLVNVVQVGDYIELIGSVHAQPGYTIGTRFVSTYRMLIRVNNARKLNWTPALSANLNLGRAWTLNTQKPDVFGRGTDLLPQVFLRMQQANLSPYAFSQKLVDSFCHDVVPRTMWRKAKLAMLLSLVSLPSSGDIMPDLRSQRQSVNLLYTVDLTTPVLLRLILRAASLRRNQIWTHGIHSKHDPLLQISDSGKLQHQRIQASPLTQARDGVLFVELDKLSRKQVASLSEAVATPILRGLAHGEQIVPLHANVCVWGSACTHNAKNKRWDPEEKTSLEKTVKEAVKPLLSKFDVVLNMCQSSTKSKHDEIISGHILSQEMRKLNDQQHGDELTADPFYVSHEDFVQFVHAASNITVKLSLECQTFLRSYFSALRRLVGNIPSAADSMLAKMETLIRLACCHAKLCLRDTALIDDGLVSILFVEETMAAAHGISILGFNSLPNDQENLHVLFGSGEQTEKSGQRVPEREEDVMVLDSDSESDSNDDDFGAASVSEMAFNRLYAHTISILDRFSSELRM</sequence>
<dbReference type="PANTHER" id="PTHR11630">
    <property type="entry name" value="DNA REPLICATION LICENSING FACTOR MCM FAMILY MEMBER"/>
    <property type="match status" value="1"/>
</dbReference>
<dbReference type="InParanoid" id="A0A0L0HCV8"/>
<gene>
    <name evidence="5" type="ORF">SPPG_05803</name>
</gene>
<dbReference type="Gene3D" id="3.40.50.300">
    <property type="entry name" value="P-loop containing nucleotide triphosphate hydrolases"/>
    <property type="match status" value="1"/>
</dbReference>
<feature type="compositionally biased region" description="Polar residues" evidence="3">
    <location>
        <begin position="78"/>
        <end position="118"/>
    </location>
</feature>
<dbReference type="Pfam" id="PF00493">
    <property type="entry name" value="MCM"/>
    <property type="match status" value="1"/>
</dbReference>
<dbReference type="GeneID" id="27689155"/>